<evidence type="ECO:0000259" key="2">
    <source>
        <dbReference type="Pfam" id="PF08401"/>
    </source>
</evidence>
<dbReference type="KEGG" id="cure:CUREO_1626"/>
<evidence type="ECO:0000313" key="3">
    <source>
        <dbReference type="EMBL" id="AKT91432.1"/>
    </source>
</evidence>
<dbReference type="InterPro" id="IPR013610">
    <property type="entry name" value="ArdC_N"/>
</dbReference>
<proteinExistence type="predicted"/>
<feature type="region of interest" description="Disordered" evidence="1">
    <location>
        <begin position="268"/>
        <end position="291"/>
    </location>
</feature>
<dbReference type="GO" id="GO:0003697">
    <property type="term" value="F:single-stranded DNA binding"/>
    <property type="evidence" value="ECO:0007669"/>
    <property type="project" value="InterPro"/>
</dbReference>
<dbReference type="Pfam" id="PF08401">
    <property type="entry name" value="ArdcN"/>
    <property type="match status" value="1"/>
</dbReference>
<evidence type="ECO:0000313" key="4">
    <source>
        <dbReference type="Proteomes" id="UP000063971"/>
    </source>
</evidence>
<accession>A0AAU8U1G1</accession>
<name>A0AAU8U1G1_9BACT</name>
<reference evidence="3 4" key="1">
    <citation type="journal article" date="2015" name="Genome Announc.">
        <title>Complete Genome Sequence of the Campylobacter ureolyticus Clinical Isolate RIGS 9880.</title>
        <authorList>
            <person name="Miller W.G."/>
            <person name="Yee E."/>
            <person name="On S.L."/>
            <person name="Andersen L.P."/>
            <person name="Bono J.L."/>
        </authorList>
    </citation>
    <scope>NUCLEOTIDE SEQUENCE [LARGE SCALE GENOMIC DNA]</scope>
    <source>
        <strain evidence="3 4">RIGS 9880</strain>
    </source>
</reference>
<protein>
    <recommendedName>
        <fullName evidence="2">N-terminal domain-containing protein</fullName>
    </recommendedName>
</protein>
<dbReference type="RefSeq" id="WP_024962915.1">
    <property type="nucleotide sequence ID" value="NZ_CP012195.1"/>
</dbReference>
<sequence>MPRKKEVNAEIKQEQKAEVRKSWNEMSNVEKKESFDKHVKYKLFEAHKTAKADWQKDMTKEQVDNTMPYNASTGKTYSRETSMMLRAEMAIKGYDKAQFVTMEQGNAMGGVLKLKHDEKTGEVLKTKSGKDARVDGVKMLYIATHEIRPKLDQNGNEVKAVAKDKDGNDRLDKDGKPITYTVKEKIPIKPRLETKTLYHVSQFNGLDESKIKERDLTAIQNYREKAKSQPFEIEVNYGKTLGIGGNLAKQLDNLSIAQIKGVDYYNPAQKLDMNKEQDKAKKQTKDRGMER</sequence>
<feature type="domain" description="N-terminal" evidence="2">
    <location>
        <begin position="37"/>
        <end position="135"/>
    </location>
</feature>
<dbReference type="AlphaFoldDB" id="A0AAU8U1G1"/>
<gene>
    <name evidence="3" type="ORF">CUREO_1626</name>
</gene>
<organism evidence="3 4">
    <name type="scientific">Campylobacter ureolyticus RIGS 9880</name>
    <dbReference type="NCBI Taxonomy" id="1032069"/>
    <lineage>
        <taxon>Bacteria</taxon>
        <taxon>Pseudomonadati</taxon>
        <taxon>Campylobacterota</taxon>
        <taxon>Epsilonproteobacteria</taxon>
        <taxon>Campylobacterales</taxon>
        <taxon>Campylobacteraceae</taxon>
        <taxon>Campylobacter</taxon>
    </lineage>
</organism>
<dbReference type="Proteomes" id="UP000063971">
    <property type="component" value="Chromosome"/>
</dbReference>
<evidence type="ECO:0000256" key="1">
    <source>
        <dbReference type="SAM" id="MobiDB-lite"/>
    </source>
</evidence>
<feature type="compositionally biased region" description="Basic and acidic residues" evidence="1">
    <location>
        <begin position="272"/>
        <end position="291"/>
    </location>
</feature>
<dbReference type="EMBL" id="CP012195">
    <property type="protein sequence ID" value="AKT91432.1"/>
    <property type="molecule type" value="Genomic_DNA"/>
</dbReference>